<gene>
    <name evidence="2" type="ORF">FIBSPDRAFT_947414</name>
</gene>
<evidence type="ECO:0000256" key="1">
    <source>
        <dbReference type="SAM" id="MobiDB-lite"/>
    </source>
</evidence>
<proteinExistence type="predicted"/>
<name>A0A166RRS1_9AGAM</name>
<keyword evidence="3" id="KW-1185">Reference proteome</keyword>
<protein>
    <submittedName>
        <fullName evidence="2">Uncharacterized protein</fullName>
    </submittedName>
</protein>
<organism evidence="2 3">
    <name type="scientific">Athelia psychrophila</name>
    <dbReference type="NCBI Taxonomy" id="1759441"/>
    <lineage>
        <taxon>Eukaryota</taxon>
        <taxon>Fungi</taxon>
        <taxon>Dikarya</taxon>
        <taxon>Basidiomycota</taxon>
        <taxon>Agaricomycotina</taxon>
        <taxon>Agaricomycetes</taxon>
        <taxon>Agaricomycetidae</taxon>
        <taxon>Atheliales</taxon>
        <taxon>Atheliaceae</taxon>
        <taxon>Athelia</taxon>
    </lineage>
</organism>
<feature type="compositionally biased region" description="Low complexity" evidence="1">
    <location>
        <begin position="1"/>
        <end position="22"/>
    </location>
</feature>
<evidence type="ECO:0000313" key="3">
    <source>
        <dbReference type="Proteomes" id="UP000076532"/>
    </source>
</evidence>
<dbReference type="Proteomes" id="UP000076532">
    <property type="component" value="Unassembled WGS sequence"/>
</dbReference>
<accession>A0A166RRS1</accession>
<reference evidence="2 3" key="1">
    <citation type="journal article" date="2016" name="Mol. Biol. Evol.">
        <title>Comparative Genomics of Early-Diverging Mushroom-Forming Fungi Provides Insights into the Origins of Lignocellulose Decay Capabilities.</title>
        <authorList>
            <person name="Nagy L.G."/>
            <person name="Riley R."/>
            <person name="Tritt A."/>
            <person name="Adam C."/>
            <person name="Daum C."/>
            <person name="Floudas D."/>
            <person name="Sun H."/>
            <person name="Yadav J.S."/>
            <person name="Pangilinan J."/>
            <person name="Larsson K.H."/>
            <person name="Matsuura K."/>
            <person name="Barry K."/>
            <person name="Labutti K."/>
            <person name="Kuo R."/>
            <person name="Ohm R.A."/>
            <person name="Bhattacharya S.S."/>
            <person name="Shirouzu T."/>
            <person name="Yoshinaga Y."/>
            <person name="Martin F.M."/>
            <person name="Grigoriev I.V."/>
            <person name="Hibbett D.S."/>
        </authorList>
    </citation>
    <scope>NUCLEOTIDE SEQUENCE [LARGE SCALE GENOMIC DNA]</scope>
    <source>
        <strain evidence="2 3">CBS 109695</strain>
    </source>
</reference>
<dbReference type="EMBL" id="KV417502">
    <property type="protein sequence ID" value="KZP28581.1"/>
    <property type="molecule type" value="Genomic_DNA"/>
</dbReference>
<dbReference type="AlphaFoldDB" id="A0A166RRS1"/>
<feature type="region of interest" description="Disordered" evidence="1">
    <location>
        <begin position="1"/>
        <end position="25"/>
    </location>
</feature>
<sequence>MADIPSSVSGTPPLSSLSSSDDQPSEVNFDLADIMSDYQLRAMLGEQEAHSPINGLMGGNAELDEQLSQLLINGWNIQSPQQRGSGPDFDEMQGIDFDLGVDTALELEDQRELQEVDRQMAEVLERQKEQDLRMVEALELQKEEERVRERAAWVSFMSNIELGPSHWQTIGNDVGVQPYMYPRVLVDYQSQVLVDYRSQETSISTVAKTEALALVGAELYTERGSRKHRNFTGHSLATFIAKPVKRRKFRLPMGTAATNDEFGRPHVVPQWYRHAANEMFLNALYARMTLVKCPAVEVSSPDRIMEAAKTYLHTMQRIYQQTRGHGVPQGWGFRKDDNAVFRDLDLTAAGL</sequence>
<evidence type="ECO:0000313" key="2">
    <source>
        <dbReference type="EMBL" id="KZP28581.1"/>
    </source>
</evidence>